<proteinExistence type="predicted"/>
<evidence type="ECO:0000313" key="2">
    <source>
        <dbReference type="Proteomes" id="UP000315289"/>
    </source>
</evidence>
<evidence type="ECO:0000313" key="1">
    <source>
        <dbReference type="EMBL" id="TVP39463.1"/>
    </source>
</evidence>
<gene>
    <name evidence="1" type="ORF">NARC_150057</name>
</gene>
<sequence length="52" mass="6319">MRQEVTGKNRDQNANIEAFHESIKNEDCIWQHDFYIFQETKPVTHKFLYGFN</sequence>
<reference evidence="1 2" key="1">
    <citation type="journal article" date="2019" name="Front. Microbiol.">
        <title>Ammonia Oxidation by the Arctic Terrestrial Thaumarchaeote Candidatus Nitrosocosmicus arcticus Is Stimulated by Increasing Temperatures.</title>
        <authorList>
            <person name="Alves R.J.E."/>
            <person name="Kerou M."/>
            <person name="Zappe A."/>
            <person name="Bittner R."/>
            <person name="Abby S.S."/>
            <person name="Schmidt H.A."/>
            <person name="Pfeifer K."/>
            <person name="Schleper C."/>
        </authorList>
    </citation>
    <scope>NUCLEOTIDE SEQUENCE [LARGE SCALE GENOMIC DNA]</scope>
    <source>
        <strain evidence="1 2">Kfb</strain>
    </source>
</reference>
<keyword evidence="2" id="KW-1185">Reference proteome</keyword>
<organism evidence="1 2">
    <name type="scientific">Candidatus Nitrosocosmicus arcticus</name>
    <dbReference type="NCBI Taxonomy" id="2035267"/>
    <lineage>
        <taxon>Archaea</taxon>
        <taxon>Nitrososphaerota</taxon>
        <taxon>Nitrososphaeria</taxon>
        <taxon>Nitrososphaerales</taxon>
        <taxon>Nitrososphaeraceae</taxon>
        <taxon>Candidatus Nitrosocosmicus</taxon>
    </lineage>
</organism>
<dbReference type="EMBL" id="VOAH01000015">
    <property type="protein sequence ID" value="TVP39463.1"/>
    <property type="molecule type" value="Genomic_DNA"/>
</dbReference>
<dbReference type="Proteomes" id="UP000315289">
    <property type="component" value="Unassembled WGS sequence"/>
</dbReference>
<protein>
    <submittedName>
        <fullName evidence="1">Uncharacterized protein</fullName>
    </submittedName>
</protein>
<comment type="caution">
    <text evidence="1">The sequence shown here is derived from an EMBL/GenBank/DDBJ whole genome shotgun (WGS) entry which is preliminary data.</text>
</comment>
<name>A0A557SS67_9ARCH</name>
<accession>A0A557SS67</accession>
<dbReference type="AlphaFoldDB" id="A0A557SS67"/>